<evidence type="ECO:0000256" key="2">
    <source>
        <dbReference type="ARBA" id="ARBA00022692"/>
    </source>
</evidence>
<dbReference type="PANTHER" id="PTHR23508">
    <property type="entry name" value="CARBOXYLIC ACID TRANSPORTER PROTEIN HOMOLOG"/>
    <property type="match status" value="1"/>
</dbReference>
<dbReference type="InterPro" id="IPR020846">
    <property type="entry name" value="MFS_dom"/>
</dbReference>
<comment type="subcellular location">
    <subcellularLocation>
        <location evidence="1">Membrane</location>
        <topology evidence="1">Multi-pass membrane protein</topology>
    </subcellularLocation>
</comment>
<evidence type="ECO:0000313" key="8">
    <source>
        <dbReference type="Proteomes" id="UP000320176"/>
    </source>
</evidence>
<dbReference type="Pfam" id="PF00083">
    <property type="entry name" value="Sugar_tr"/>
    <property type="match status" value="1"/>
</dbReference>
<dbReference type="Pfam" id="PF07690">
    <property type="entry name" value="MFS_1"/>
    <property type="match status" value="1"/>
</dbReference>
<keyword evidence="3 5" id="KW-1133">Transmembrane helix</keyword>
<feature type="transmembrane region" description="Helical" evidence="5">
    <location>
        <begin position="245"/>
        <end position="266"/>
    </location>
</feature>
<keyword evidence="2 5" id="KW-0812">Transmembrane</keyword>
<dbReference type="RefSeq" id="WP_146519831.1">
    <property type="nucleotide sequence ID" value="NZ_CP151726.1"/>
</dbReference>
<protein>
    <submittedName>
        <fullName evidence="7">Putative sialic acid transporter</fullName>
    </submittedName>
</protein>
<dbReference type="GO" id="GO:0046943">
    <property type="term" value="F:carboxylic acid transmembrane transporter activity"/>
    <property type="evidence" value="ECO:0007669"/>
    <property type="project" value="TreeGrafter"/>
</dbReference>
<keyword evidence="8" id="KW-1185">Reference proteome</keyword>
<evidence type="ECO:0000256" key="4">
    <source>
        <dbReference type="ARBA" id="ARBA00023136"/>
    </source>
</evidence>
<feature type="domain" description="Major facilitator superfamily (MFS) profile" evidence="6">
    <location>
        <begin position="31"/>
        <end position="429"/>
    </location>
</feature>
<feature type="transmembrane region" description="Helical" evidence="5">
    <location>
        <begin position="101"/>
        <end position="119"/>
    </location>
</feature>
<feature type="transmembrane region" description="Helical" evidence="5">
    <location>
        <begin position="315"/>
        <end position="335"/>
    </location>
</feature>
<dbReference type="Proteomes" id="UP000320176">
    <property type="component" value="Unassembled WGS sequence"/>
</dbReference>
<accession>A0A5C6AXE3</accession>
<feature type="transmembrane region" description="Helical" evidence="5">
    <location>
        <begin position="74"/>
        <end position="94"/>
    </location>
</feature>
<proteinExistence type="predicted"/>
<evidence type="ECO:0000256" key="3">
    <source>
        <dbReference type="ARBA" id="ARBA00022989"/>
    </source>
</evidence>
<name>A0A5C6AXE3_9BACT</name>
<feature type="transmembrane region" description="Helical" evidence="5">
    <location>
        <begin position="374"/>
        <end position="396"/>
    </location>
</feature>
<dbReference type="EMBL" id="SJPN01000003">
    <property type="protein sequence ID" value="TWU04400.1"/>
    <property type="molecule type" value="Genomic_DNA"/>
</dbReference>
<organism evidence="7 8">
    <name type="scientific">Stieleria varia</name>
    <dbReference type="NCBI Taxonomy" id="2528005"/>
    <lineage>
        <taxon>Bacteria</taxon>
        <taxon>Pseudomonadati</taxon>
        <taxon>Planctomycetota</taxon>
        <taxon>Planctomycetia</taxon>
        <taxon>Pirellulales</taxon>
        <taxon>Pirellulaceae</taxon>
        <taxon>Stieleria</taxon>
    </lineage>
</organism>
<feature type="transmembrane region" description="Helical" evidence="5">
    <location>
        <begin position="20"/>
        <end position="41"/>
    </location>
</feature>
<dbReference type="GO" id="GO:0005886">
    <property type="term" value="C:plasma membrane"/>
    <property type="evidence" value="ECO:0007669"/>
    <property type="project" value="TreeGrafter"/>
</dbReference>
<dbReference type="OrthoDB" id="9787026at2"/>
<dbReference type="Gene3D" id="1.20.1250.20">
    <property type="entry name" value="MFS general substrate transporter like domains"/>
    <property type="match status" value="1"/>
</dbReference>
<feature type="transmembrane region" description="Helical" evidence="5">
    <location>
        <begin position="341"/>
        <end position="362"/>
    </location>
</feature>
<dbReference type="InterPro" id="IPR036259">
    <property type="entry name" value="MFS_trans_sf"/>
</dbReference>
<dbReference type="InterPro" id="IPR011701">
    <property type="entry name" value="MFS"/>
</dbReference>
<feature type="transmembrane region" description="Helical" evidence="5">
    <location>
        <begin position="402"/>
        <end position="425"/>
    </location>
</feature>
<evidence type="ECO:0000259" key="6">
    <source>
        <dbReference type="PROSITE" id="PS50850"/>
    </source>
</evidence>
<dbReference type="InterPro" id="IPR005828">
    <property type="entry name" value="MFS_sugar_transport-like"/>
</dbReference>
<evidence type="ECO:0000256" key="1">
    <source>
        <dbReference type="ARBA" id="ARBA00004141"/>
    </source>
</evidence>
<sequence length="436" mass="47832">MNADNEAPNTEQTQTEPRKWYHGVTNYQWLVLIIACAGWVFDVYEGQIFNITRQDMLLEVLGGDEAATKQWGDFFLAIFLCGGTIGGLLFGSLADRYGRQPIMIATILMYSVFSGLTFFASDIYTIGGLRFLVALGIGGEWAVAASLVAEVFPKHARAHASGIFHATSILGTWLAALVGIWVASQWRYAYLIGVLPALLIVWVRVSVKEPQRWEERRRSTEVSQMGSFRELLLNSQWNGLAIRGMLLAAVGLGTFWAVTVAGQDIVREFLLERGVVEEDAKSRAKFAYGIVQATGGGLGLLSFGPLAARFGRKRTFIGFHAAALAIVPCVCFLPQTYTQLLILLPVFGFLTLGMHSGYAIYFPELFPTNIRATGASFCFNGGRMMAVPVLLFSGWLKSREDVSLSTAVMGLSLLFLVGIAIILTLPETKDRDLVEA</sequence>
<dbReference type="AlphaFoldDB" id="A0A5C6AXE3"/>
<keyword evidence="4 5" id="KW-0472">Membrane</keyword>
<feature type="transmembrane region" description="Helical" evidence="5">
    <location>
        <begin position="131"/>
        <end position="151"/>
    </location>
</feature>
<dbReference type="PROSITE" id="PS50850">
    <property type="entry name" value="MFS"/>
    <property type="match status" value="1"/>
</dbReference>
<comment type="caution">
    <text evidence="7">The sequence shown here is derived from an EMBL/GenBank/DDBJ whole genome shotgun (WGS) entry which is preliminary data.</text>
</comment>
<feature type="transmembrane region" description="Helical" evidence="5">
    <location>
        <begin position="163"/>
        <end position="182"/>
    </location>
</feature>
<dbReference type="PANTHER" id="PTHR23508:SF10">
    <property type="entry name" value="CARBOXYLIC ACID TRANSPORTER PROTEIN HOMOLOG"/>
    <property type="match status" value="1"/>
</dbReference>
<evidence type="ECO:0000313" key="7">
    <source>
        <dbReference type="EMBL" id="TWU04400.1"/>
    </source>
</evidence>
<gene>
    <name evidence="7" type="primary">nanT_1</name>
    <name evidence="7" type="ORF">Pla52n_24400</name>
</gene>
<evidence type="ECO:0000256" key="5">
    <source>
        <dbReference type="SAM" id="Phobius"/>
    </source>
</evidence>
<feature type="transmembrane region" description="Helical" evidence="5">
    <location>
        <begin position="188"/>
        <end position="207"/>
    </location>
</feature>
<dbReference type="SUPFAM" id="SSF103473">
    <property type="entry name" value="MFS general substrate transporter"/>
    <property type="match status" value="1"/>
</dbReference>
<reference evidence="7 8" key="1">
    <citation type="submission" date="2019-02" db="EMBL/GenBank/DDBJ databases">
        <title>Deep-cultivation of Planctomycetes and their phenomic and genomic characterization uncovers novel biology.</title>
        <authorList>
            <person name="Wiegand S."/>
            <person name="Jogler M."/>
            <person name="Boedeker C."/>
            <person name="Pinto D."/>
            <person name="Vollmers J."/>
            <person name="Rivas-Marin E."/>
            <person name="Kohn T."/>
            <person name="Peeters S.H."/>
            <person name="Heuer A."/>
            <person name="Rast P."/>
            <person name="Oberbeckmann S."/>
            <person name="Bunk B."/>
            <person name="Jeske O."/>
            <person name="Meyerdierks A."/>
            <person name="Storesund J.E."/>
            <person name="Kallscheuer N."/>
            <person name="Luecker S."/>
            <person name="Lage O.M."/>
            <person name="Pohl T."/>
            <person name="Merkel B.J."/>
            <person name="Hornburger P."/>
            <person name="Mueller R.-W."/>
            <person name="Bruemmer F."/>
            <person name="Labrenz M."/>
            <person name="Spormann A.M."/>
            <person name="Op Den Camp H."/>
            <person name="Overmann J."/>
            <person name="Amann R."/>
            <person name="Jetten M.S.M."/>
            <person name="Mascher T."/>
            <person name="Medema M.H."/>
            <person name="Devos D.P."/>
            <person name="Kaster A.-K."/>
            <person name="Ovreas L."/>
            <person name="Rohde M."/>
            <person name="Galperin M.Y."/>
            <person name="Jogler C."/>
        </authorList>
    </citation>
    <scope>NUCLEOTIDE SEQUENCE [LARGE SCALE GENOMIC DNA]</scope>
    <source>
        <strain evidence="7 8">Pla52n</strain>
    </source>
</reference>
<feature type="transmembrane region" description="Helical" evidence="5">
    <location>
        <begin position="286"/>
        <end position="308"/>
    </location>
</feature>